<dbReference type="EMBL" id="LLZG01000355">
    <property type="protein sequence ID" value="KUL27333.1"/>
    <property type="molecule type" value="Genomic_DNA"/>
</dbReference>
<sequence>MGSTPDTADLGIESDTVPIAVLVGHREDIPEPGECRSDLVPVTERRPSTTLRPTNTGGRLLCGECFDDVLLTADVVGLVLGGS</sequence>
<evidence type="ECO:0000313" key="2">
    <source>
        <dbReference type="Proteomes" id="UP000053923"/>
    </source>
</evidence>
<evidence type="ECO:0000313" key="1">
    <source>
        <dbReference type="EMBL" id="KUL27333.1"/>
    </source>
</evidence>
<keyword evidence="2" id="KW-1185">Reference proteome</keyword>
<accession>A0A101JIC4</accession>
<reference evidence="2" key="1">
    <citation type="submission" date="2015-10" db="EMBL/GenBank/DDBJ databases">
        <authorList>
            <person name="Ju K.-S."/>
            <person name="Doroghazi J.R."/>
            <person name="Metcalf W.W."/>
        </authorList>
    </citation>
    <scope>NUCLEOTIDE SEQUENCE [LARGE SCALE GENOMIC DNA]</scope>
    <source>
        <strain evidence="2">NRRL 3151</strain>
    </source>
</reference>
<gene>
    <name evidence="1" type="ORF">ADL12_30260</name>
</gene>
<organism evidence="1 2">
    <name type="scientific">Streptomyces regalis</name>
    <dbReference type="NCBI Taxonomy" id="68262"/>
    <lineage>
        <taxon>Bacteria</taxon>
        <taxon>Bacillati</taxon>
        <taxon>Actinomycetota</taxon>
        <taxon>Actinomycetes</taxon>
        <taxon>Kitasatosporales</taxon>
        <taxon>Streptomycetaceae</taxon>
        <taxon>Streptomyces</taxon>
    </lineage>
</organism>
<comment type="caution">
    <text evidence="1">The sequence shown here is derived from an EMBL/GenBank/DDBJ whole genome shotgun (WGS) entry which is preliminary data.</text>
</comment>
<protein>
    <submittedName>
        <fullName evidence="1">Uncharacterized protein</fullName>
    </submittedName>
</protein>
<proteinExistence type="predicted"/>
<name>A0A101JIC4_9ACTN</name>
<dbReference type="Proteomes" id="UP000053923">
    <property type="component" value="Unassembled WGS sequence"/>
</dbReference>
<dbReference type="AlphaFoldDB" id="A0A101JIC4"/>